<protein>
    <submittedName>
        <fullName evidence="1">Uncharacterized protein</fullName>
    </submittedName>
</protein>
<reference evidence="1" key="2">
    <citation type="submission" date="2020-09" db="EMBL/GenBank/DDBJ databases">
        <authorList>
            <person name="Sun Q."/>
            <person name="Zhou Y."/>
        </authorList>
    </citation>
    <scope>NUCLEOTIDE SEQUENCE</scope>
    <source>
        <strain evidence="1">CGMCC 1.7086</strain>
    </source>
</reference>
<keyword evidence="2" id="KW-1185">Reference proteome</keyword>
<dbReference type="AlphaFoldDB" id="A0A918DH27"/>
<comment type="caution">
    <text evidence="1">The sequence shown here is derived from an EMBL/GenBank/DDBJ whole genome shotgun (WGS) entry which is preliminary data.</text>
</comment>
<organism evidence="1 2">
    <name type="scientific">Bowmanella pacifica</name>
    <dbReference type="NCBI Taxonomy" id="502051"/>
    <lineage>
        <taxon>Bacteria</taxon>
        <taxon>Pseudomonadati</taxon>
        <taxon>Pseudomonadota</taxon>
        <taxon>Gammaproteobacteria</taxon>
        <taxon>Alteromonadales</taxon>
        <taxon>Alteromonadaceae</taxon>
        <taxon>Bowmanella</taxon>
    </lineage>
</organism>
<accession>A0A918DH27</accession>
<gene>
    <name evidence="1" type="ORF">GCM10010982_11140</name>
</gene>
<reference evidence="1" key="1">
    <citation type="journal article" date="2014" name="Int. J. Syst. Evol. Microbiol.">
        <title>Complete genome sequence of Corynebacterium casei LMG S-19264T (=DSM 44701T), isolated from a smear-ripened cheese.</title>
        <authorList>
            <consortium name="US DOE Joint Genome Institute (JGI-PGF)"/>
            <person name="Walter F."/>
            <person name="Albersmeier A."/>
            <person name="Kalinowski J."/>
            <person name="Ruckert C."/>
        </authorList>
    </citation>
    <scope>NUCLEOTIDE SEQUENCE</scope>
    <source>
        <strain evidence="1">CGMCC 1.7086</strain>
    </source>
</reference>
<dbReference type="Proteomes" id="UP000606935">
    <property type="component" value="Unassembled WGS sequence"/>
</dbReference>
<evidence type="ECO:0000313" key="1">
    <source>
        <dbReference type="EMBL" id="GGO66592.1"/>
    </source>
</evidence>
<evidence type="ECO:0000313" key="2">
    <source>
        <dbReference type="Proteomes" id="UP000606935"/>
    </source>
</evidence>
<name>A0A918DH27_9ALTE</name>
<proteinExistence type="predicted"/>
<dbReference type="EMBL" id="BMLS01000001">
    <property type="protein sequence ID" value="GGO66592.1"/>
    <property type="molecule type" value="Genomic_DNA"/>
</dbReference>
<sequence>MTPTHLIGIAQQLQDSGGFPLVSEHPGADYEFLLARARNDNHIFIHVLLAWQGLPLHTYKYQFETAQTPFLDVALTKALLKDVKQDNAFSASYLAKALDADNYTADLWAPAQIAGFHLSHKRVYNDPFQGSALTYKNPDFNSDKIEVSIYPIPASDLSNRAALIAEETNKLRDNLFEFARQHQLPPLTMTADTSINWTQQGLDFQGYYLDASIISADSEPFYAAYFFFIQQDKIVKFTTTFPSDIAVNFVKQALPQMQIPEESAFMARLRRP</sequence>